<keyword evidence="3 5" id="KW-1133">Transmembrane helix</keyword>
<keyword evidence="6" id="KW-0808">Transferase</keyword>
<gene>
    <name evidence="6" type="ORF">BTO08_17115</name>
</gene>
<comment type="caution">
    <text evidence="6">The sequence shown here is derived from an EMBL/GenBank/DDBJ whole genome shotgun (WGS) entry which is preliminary data.</text>
</comment>
<dbReference type="RefSeq" id="WP_005364073.1">
    <property type="nucleotide sequence ID" value="NZ_JAKJTG010000023.1"/>
</dbReference>
<dbReference type="InterPro" id="IPR007318">
    <property type="entry name" value="Phopholipid_MeTrfase"/>
</dbReference>
<comment type="subcellular location">
    <subcellularLocation>
        <location evidence="1">Endomembrane system</location>
        <topology evidence="1">Multi-pass membrane protein</topology>
    </subcellularLocation>
</comment>
<dbReference type="AlphaFoldDB" id="A0A2S7VJY3"/>
<accession>A0A2S7VJY3</accession>
<keyword evidence="2 5" id="KW-0812">Transmembrane</keyword>
<sequence>MSLRVPPPILLLLSVLAMYLLSRFYPILTIDFSGKSLLVSVLCFIGVIPGFTAIIAFAKANTTIDPRHPQKTSRLVTTGIYRFTRNPMYIGLVFFLLAAAFYFSALSCFVIVPIFIWVMNNFQIEPEEEVLLAMFGDEYLQYCRNVRRWC</sequence>
<keyword evidence="4 5" id="KW-0472">Membrane</keyword>
<protein>
    <submittedName>
        <fullName evidence="6">Isoprenylcysteine carboxyl methyltransferase</fullName>
    </submittedName>
</protein>
<feature type="transmembrane region" description="Helical" evidence="5">
    <location>
        <begin position="6"/>
        <end position="25"/>
    </location>
</feature>
<keyword evidence="6" id="KW-0489">Methyltransferase</keyword>
<name>A0A2S7VJY3_PHOAN</name>
<evidence type="ECO:0000313" key="6">
    <source>
        <dbReference type="EMBL" id="PQJ61980.1"/>
    </source>
</evidence>
<dbReference type="PANTHER" id="PTHR12714:SF24">
    <property type="entry name" value="SLR1182 PROTEIN"/>
    <property type="match status" value="1"/>
</dbReference>
<dbReference type="Pfam" id="PF04191">
    <property type="entry name" value="PEMT"/>
    <property type="match status" value="1"/>
</dbReference>
<dbReference type="PANTHER" id="PTHR12714">
    <property type="entry name" value="PROTEIN-S ISOPRENYLCYSTEINE O-METHYLTRANSFERASE"/>
    <property type="match status" value="1"/>
</dbReference>
<evidence type="ECO:0000256" key="3">
    <source>
        <dbReference type="ARBA" id="ARBA00022989"/>
    </source>
</evidence>
<dbReference type="GO" id="GO:0008168">
    <property type="term" value="F:methyltransferase activity"/>
    <property type="evidence" value="ECO:0007669"/>
    <property type="project" value="UniProtKB-KW"/>
</dbReference>
<dbReference type="EMBL" id="MSCJ01000003">
    <property type="protein sequence ID" value="PQJ61980.1"/>
    <property type="molecule type" value="Genomic_DNA"/>
</dbReference>
<evidence type="ECO:0000256" key="1">
    <source>
        <dbReference type="ARBA" id="ARBA00004127"/>
    </source>
</evidence>
<dbReference type="GO" id="GO:0032259">
    <property type="term" value="P:methylation"/>
    <property type="evidence" value="ECO:0007669"/>
    <property type="project" value="UniProtKB-KW"/>
</dbReference>
<organism evidence="6 7">
    <name type="scientific">Photobacterium angustum</name>
    <dbReference type="NCBI Taxonomy" id="661"/>
    <lineage>
        <taxon>Bacteria</taxon>
        <taxon>Pseudomonadati</taxon>
        <taxon>Pseudomonadota</taxon>
        <taxon>Gammaproteobacteria</taxon>
        <taxon>Vibrionales</taxon>
        <taxon>Vibrionaceae</taxon>
        <taxon>Photobacterium</taxon>
    </lineage>
</organism>
<dbReference type="OrthoDB" id="9811969at2"/>
<evidence type="ECO:0000256" key="2">
    <source>
        <dbReference type="ARBA" id="ARBA00022692"/>
    </source>
</evidence>
<dbReference type="Gene3D" id="1.20.120.1630">
    <property type="match status" value="1"/>
</dbReference>
<proteinExistence type="predicted"/>
<evidence type="ECO:0000256" key="4">
    <source>
        <dbReference type="ARBA" id="ARBA00023136"/>
    </source>
</evidence>
<feature type="transmembrane region" description="Helical" evidence="5">
    <location>
        <begin position="89"/>
        <end position="118"/>
    </location>
</feature>
<feature type="transmembrane region" description="Helical" evidence="5">
    <location>
        <begin position="37"/>
        <end position="58"/>
    </location>
</feature>
<reference evidence="6 7" key="1">
    <citation type="submission" date="2016-12" db="EMBL/GenBank/DDBJ databases">
        <title>Diversity of luminous bacteria.</title>
        <authorList>
            <person name="Yoshizawa S."/>
            <person name="Kogure K."/>
        </authorList>
    </citation>
    <scope>NUCLEOTIDE SEQUENCE [LARGE SCALE GENOMIC DNA]</scope>
    <source>
        <strain evidence="6 7">LC1-200</strain>
    </source>
</reference>
<dbReference type="GO" id="GO:0012505">
    <property type="term" value="C:endomembrane system"/>
    <property type="evidence" value="ECO:0007669"/>
    <property type="project" value="UniProtKB-SubCell"/>
</dbReference>
<evidence type="ECO:0000256" key="5">
    <source>
        <dbReference type="SAM" id="Phobius"/>
    </source>
</evidence>
<evidence type="ECO:0000313" key="7">
    <source>
        <dbReference type="Proteomes" id="UP000238730"/>
    </source>
</evidence>
<dbReference type="Proteomes" id="UP000238730">
    <property type="component" value="Unassembled WGS sequence"/>
</dbReference>